<dbReference type="RefSeq" id="WP_212608180.1">
    <property type="nucleotide sequence ID" value="NZ_CP073910.1"/>
</dbReference>
<keyword evidence="4" id="KW-1134">Transmembrane beta strand</keyword>
<dbReference type="PANTHER" id="PTHR33619:SF3">
    <property type="entry name" value="POLYSACCHARIDE EXPORT PROTEIN GFCE-RELATED"/>
    <property type="match status" value="1"/>
</dbReference>
<comment type="subcellular location">
    <subcellularLocation>
        <location evidence="1">Cell outer membrane</location>
        <topology evidence="1">Multi-pass membrane protein</topology>
    </subcellularLocation>
</comment>
<evidence type="ECO:0000259" key="17">
    <source>
        <dbReference type="Pfam" id="PF22461"/>
    </source>
</evidence>
<gene>
    <name evidence="18" type="ORF">KFK14_14895</name>
</gene>
<keyword evidence="9" id="KW-0406">Ion transport</keyword>
<feature type="domain" description="Polysaccharide export protein N-terminal" evidence="16">
    <location>
        <begin position="95"/>
        <end position="188"/>
    </location>
</feature>
<evidence type="ECO:0000256" key="10">
    <source>
        <dbReference type="ARBA" id="ARBA00023114"/>
    </source>
</evidence>
<evidence type="ECO:0000256" key="4">
    <source>
        <dbReference type="ARBA" id="ARBA00022452"/>
    </source>
</evidence>
<dbReference type="KEGG" id="spph:KFK14_14895"/>
<keyword evidence="19" id="KW-1185">Reference proteome</keyword>
<dbReference type="Gene3D" id="3.30.1950.10">
    <property type="entry name" value="wza like domain"/>
    <property type="match status" value="1"/>
</dbReference>
<comment type="similarity">
    <text evidence="2">Belongs to the BexD/CtrA/VexA family.</text>
</comment>
<dbReference type="GO" id="GO:0006811">
    <property type="term" value="P:monoatomic ion transport"/>
    <property type="evidence" value="ECO:0007669"/>
    <property type="project" value="UniProtKB-KW"/>
</dbReference>
<evidence type="ECO:0000256" key="2">
    <source>
        <dbReference type="ARBA" id="ARBA00009450"/>
    </source>
</evidence>
<sequence>MQTCFFNGRASVFSGSRSLKMCLLGSLLIPLLSGCTTSAAGPSAGAVNRAESHPEVVNADIKIIDLTDSVARRVMSSSRGATFADGLGDGVPIGMKIGRGDVLDVAIWEAPPAALFGSTGGDATLSVSSNSVARGTTLPEQMVDSNGRISIPFVGSIQAAGQTPQEIERDIVRRLTGKAHDPQVSVRLIRNVATNATIVGDVNANVLYPLTSKGERLLDALASAGGVKQPVGKTTIQVTRAGKVMSMPMETVIRDPRQNIRLQADDVVTVLFQPYSFTALGATGANAEVPFEATGITLAQALGRVGGLQDNRADVKGVFLFRLEDMSALDLTNAGPIRTTPDGKVPVIYRIDLKNPATFFVAQGFPIRNGDTLYVSNAPLADIQKFVNIVASLVYPILSIQNTLSNN</sequence>
<dbReference type="Gene3D" id="3.10.560.10">
    <property type="entry name" value="Outer membrane lipoprotein wza domain like"/>
    <property type="match status" value="2"/>
</dbReference>
<keyword evidence="6" id="KW-0812">Transmembrane</keyword>
<feature type="domain" description="SLBB" evidence="17">
    <location>
        <begin position="196"/>
        <end position="270"/>
    </location>
</feature>
<dbReference type="EMBL" id="CP073910">
    <property type="protein sequence ID" value="QUT04350.1"/>
    <property type="molecule type" value="Genomic_DNA"/>
</dbReference>
<proteinExistence type="inferred from homology"/>
<keyword evidence="14" id="KW-0449">Lipoprotein</keyword>
<evidence type="ECO:0000256" key="1">
    <source>
        <dbReference type="ARBA" id="ARBA00004571"/>
    </source>
</evidence>
<keyword evidence="13" id="KW-0998">Cell outer membrane</keyword>
<keyword evidence="10" id="KW-0626">Porin</keyword>
<dbReference type="GO" id="GO:0015159">
    <property type="term" value="F:polysaccharide transmembrane transporter activity"/>
    <property type="evidence" value="ECO:0007669"/>
    <property type="project" value="InterPro"/>
</dbReference>
<evidence type="ECO:0000259" key="16">
    <source>
        <dbReference type="Pfam" id="PF02563"/>
    </source>
</evidence>
<feature type="signal peptide" evidence="15">
    <location>
        <begin position="1"/>
        <end position="40"/>
    </location>
</feature>
<evidence type="ECO:0000256" key="15">
    <source>
        <dbReference type="SAM" id="SignalP"/>
    </source>
</evidence>
<dbReference type="InterPro" id="IPR003715">
    <property type="entry name" value="Poly_export_N"/>
</dbReference>
<dbReference type="Pfam" id="PF22461">
    <property type="entry name" value="SLBB_2"/>
    <property type="match status" value="2"/>
</dbReference>
<keyword evidence="11" id="KW-0472">Membrane</keyword>
<dbReference type="GO" id="GO:0046930">
    <property type="term" value="C:pore complex"/>
    <property type="evidence" value="ECO:0007669"/>
    <property type="project" value="UniProtKB-KW"/>
</dbReference>
<dbReference type="InterPro" id="IPR054765">
    <property type="entry name" value="SLBB_dom"/>
</dbReference>
<reference evidence="18" key="1">
    <citation type="submission" date="2021-04" db="EMBL/GenBank/DDBJ databases">
        <title>Isolation of p-tert-butylphenol degrading bacteria Sphingobium phenoxybenzoativorans Tas13 from active sludge.</title>
        <authorList>
            <person name="Li Y."/>
        </authorList>
    </citation>
    <scope>NUCLEOTIDE SEQUENCE</scope>
    <source>
        <strain evidence="18">Tas13</strain>
    </source>
</reference>
<evidence type="ECO:0000256" key="6">
    <source>
        <dbReference type="ARBA" id="ARBA00022692"/>
    </source>
</evidence>
<dbReference type="Proteomes" id="UP000681425">
    <property type="component" value="Chromosome"/>
</dbReference>
<feature type="domain" description="SLBB" evidence="17">
    <location>
        <begin position="281"/>
        <end position="375"/>
    </location>
</feature>
<dbReference type="AlphaFoldDB" id="A0A975K3T2"/>
<evidence type="ECO:0000256" key="14">
    <source>
        <dbReference type="ARBA" id="ARBA00023288"/>
    </source>
</evidence>
<evidence type="ECO:0000313" key="19">
    <source>
        <dbReference type="Proteomes" id="UP000681425"/>
    </source>
</evidence>
<keyword evidence="8" id="KW-0625">Polysaccharide transport</keyword>
<keyword evidence="3" id="KW-0813">Transport</keyword>
<evidence type="ECO:0000256" key="12">
    <source>
        <dbReference type="ARBA" id="ARBA00023139"/>
    </source>
</evidence>
<name>A0A975K3T2_9SPHN</name>
<evidence type="ECO:0000256" key="13">
    <source>
        <dbReference type="ARBA" id="ARBA00023237"/>
    </source>
</evidence>
<keyword evidence="12" id="KW-0564">Palmitate</keyword>
<dbReference type="InterPro" id="IPR049712">
    <property type="entry name" value="Poly_export"/>
</dbReference>
<evidence type="ECO:0000256" key="8">
    <source>
        <dbReference type="ARBA" id="ARBA00023047"/>
    </source>
</evidence>
<keyword evidence="7 15" id="KW-0732">Signal</keyword>
<evidence type="ECO:0000256" key="5">
    <source>
        <dbReference type="ARBA" id="ARBA00022597"/>
    </source>
</evidence>
<evidence type="ECO:0000256" key="7">
    <source>
        <dbReference type="ARBA" id="ARBA00022729"/>
    </source>
</evidence>
<dbReference type="GO" id="GO:0015288">
    <property type="term" value="F:porin activity"/>
    <property type="evidence" value="ECO:0007669"/>
    <property type="project" value="UniProtKB-KW"/>
</dbReference>
<dbReference type="Pfam" id="PF02563">
    <property type="entry name" value="Poly_export"/>
    <property type="match status" value="1"/>
</dbReference>
<feature type="chain" id="PRO_5037606648" evidence="15">
    <location>
        <begin position="41"/>
        <end position="407"/>
    </location>
</feature>
<evidence type="ECO:0000256" key="3">
    <source>
        <dbReference type="ARBA" id="ARBA00022448"/>
    </source>
</evidence>
<organism evidence="18 19">
    <name type="scientific">Sphingobium phenoxybenzoativorans</name>
    <dbReference type="NCBI Taxonomy" id="1592790"/>
    <lineage>
        <taxon>Bacteria</taxon>
        <taxon>Pseudomonadati</taxon>
        <taxon>Pseudomonadota</taxon>
        <taxon>Alphaproteobacteria</taxon>
        <taxon>Sphingomonadales</taxon>
        <taxon>Sphingomonadaceae</taxon>
        <taxon>Sphingobium</taxon>
    </lineage>
</organism>
<evidence type="ECO:0000256" key="11">
    <source>
        <dbReference type="ARBA" id="ARBA00023136"/>
    </source>
</evidence>
<accession>A0A975K3T2</accession>
<dbReference type="PANTHER" id="PTHR33619">
    <property type="entry name" value="POLYSACCHARIDE EXPORT PROTEIN GFCE-RELATED"/>
    <property type="match status" value="1"/>
</dbReference>
<evidence type="ECO:0000313" key="18">
    <source>
        <dbReference type="EMBL" id="QUT04350.1"/>
    </source>
</evidence>
<keyword evidence="5" id="KW-0762">Sugar transport</keyword>
<protein>
    <submittedName>
        <fullName evidence="18">Polysaccharide export protein</fullName>
    </submittedName>
</protein>
<dbReference type="GO" id="GO:0009279">
    <property type="term" value="C:cell outer membrane"/>
    <property type="evidence" value="ECO:0007669"/>
    <property type="project" value="UniProtKB-SubCell"/>
</dbReference>
<evidence type="ECO:0000256" key="9">
    <source>
        <dbReference type="ARBA" id="ARBA00023065"/>
    </source>
</evidence>